<evidence type="ECO:0000313" key="1">
    <source>
        <dbReference type="EMBL" id="WOO78059.1"/>
    </source>
</evidence>
<name>A0AAF1BJ84_9TREE</name>
<gene>
    <name evidence="1" type="ORF">LOC62_01G001612</name>
</gene>
<dbReference type="RefSeq" id="XP_062624091.1">
    <property type="nucleotide sequence ID" value="XM_062768107.1"/>
</dbReference>
<keyword evidence="2" id="KW-1185">Reference proteome</keyword>
<evidence type="ECO:0000313" key="2">
    <source>
        <dbReference type="Proteomes" id="UP000827549"/>
    </source>
</evidence>
<sequence length="787" mass="87262">MALPPSAASSLASQAIFPDSSPAHILLNCQHIVDSILSCTDRDTLVTCLRVKSLHDVAGAQLYHTVRLDAGSIEAFFRVATAPPDPHGSIAPALNLRDTRKGKLLARVCVLSIGSHASTQCAPYARSAALLTGLDTLRIVRMPRNRQALELFCHDGIENCNCKFLKTLSPRKIVLRNIDFLSHGSTFIKFHNPSATTSLRELVWVVPNDHLRFPHRVKLRDGEWKYPSVCRVVLIFAAQWEDWRQPNNTENLPIQWLPGEQPPLITDTVVAPMALCRNQAPVHPHTIYGMETVVFQTAANSGDIIGDLNALATAFGVGLPVTFTFPETQGDALREAQAAIVAQFDSVPPPPSGGNWVSFKTMEVYSALEPAVRRTDRTTLVTCLRVNKAVHEAAGTLLYHTVRVTEEDLSGFIDGAVAIGAAQQDSPHATLSDSTKGRLLAKVRVFSLSNHGNQLCLRFGPIVGALLTGLDTFRAVSAAYTSEVLWEFCCRPMEGGCKFLESCQARKLVVRNVSAETIMFHCFEERAAVEEMVLVLSPNRDRYLNDWTFAERARAYSDERLKIVFDDSWETWSPPMLCIHPDHNVQEHECINDYRASLPVPTEGDDVFIRTLQPLLVTKPLFDDKLGAEARAMTIYGFETVPLRDDYGDELIAAFRRFSGEEGYESDDADEAEETEGAAYADFGDDFIEVEVEGGSPVTYLPDEDGNTDYVPYDPVTDPNNLKQDQLTQLVMDEVLTGSLTAARKSKVLVQLPPTDKVKFRTMDEYARLDPAERRYELDDGPDSFFA</sequence>
<protein>
    <submittedName>
        <fullName evidence="1">Uncharacterized protein</fullName>
    </submittedName>
</protein>
<accession>A0AAF1BJ84</accession>
<proteinExistence type="predicted"/>
<dbReference type="Proteomes" id="UP000827549">
    <property type="component" value="Chromosome 1"/>
</dbReference>
<dbReference type="EMBL" id="CP086714">
    <property type="protein sequence ID" value="WOO78059.1"/>
    <property type="molecule type" value="Genomic_DNA"/>
</dbReference>
<organism evidence="1 2">
    <name type="scientific">Vanrija pseudolonga</name>
    <dbReference type="NCBI Taxonomy" id="143232"/>
    <lineage>
        <taxon>Eukaryota</taxon>
        <taxon>Fungi</taxon>
        <taxon>Dikarya</taxon>
        <taxon>Basidiomycota</taxon>
        <taxon>Agaricomycotina</taxon>
        <taxon>Tremellomycetes</taxon>
        <taxon>Trichosporonales</taxon>
        <taxon>Trichosporonaceae</taxon>
        <taxon>Vanrija</taxon>
    </lineage>
</organism>
<dbReference type="GeneID" id="87804867"/>
<dbReference type="AlphaFoldDB" id="A0AAF1BJ84"/>
<reference evidence="1" key="1">
    <citation type="submission" date="2023-10" db="EMBL/GenBank/DDBJ databases">
        <authorList>
            <person name="Noh H."/>
        </authorList>
    </citation>
    <scope>NUCLEOTIDE SEQUENCE</scope>
    <source>
        <strain evidence="1">DUCC4014</strain>
    </source>
</reference>